<evidence type="ECO:0000313" key="4">
    <source>
        <dbReference type="Proteomes" id="UP000249304"/>
    </source>
</evidence>
<keyword evidence="3" id="KW-0489">Methyltransferase</keyword>
<evidence type="ECO:0000256" key="1">
    <source>
        <dbReference type="SAM" id="MobiDB-lite"/>
    </source>
</evidence>
<feature type="region of interest" description="Disordered" evidence="1">
    <location>
        <begin position="262"/>
        <end position="281"/>
    </location>
</feature>
<dbReference type="InterPro" id="IPR029063">
    <property type="entry name" value="SAM-dependent_MTases_sf"/>
</dbReference>
<dbReference type="AlphaFoldDB" id="A0A2W2DRL7"/>
<dbReference type="InterPro" id="IPR013217">
    <property type="entry name" value="Methyltransf_12"/>
</dbReference>
<dbReference type="GO" id="GO:0008168">
    <property type="term" value="F:methyltransferase activity"/>
    <property type="evidence" value="ECO:0007669"/>
    <property type="project" value="UniProtKB-KW"/>
</dbReference>
<dbReference type="CDD" id="cd02440">
    <property type="entry name" value="AdoMet_MTases"/>
    <property type="match status" value="1"/>
</dbReference>
<dbReference type="EMBL" id="POUD01000123">
    <property type="protein sequence ID" value="PZG14636.1"/>
    <property type="molecule type" value="Genomic_DNA"/>
</dbReference>
<dbReference type="SUPFAM" id="SSF53335">
    <property type="entry name" value="S-adenosyl-L-methionine-dependent methyltransferases"/>
    <property type="match status" value="1"/>
</dbReference>
<dbReference type="Proteomes" id="UP000249304">
    <property type="component" value="Unassembled WGS sequence"/>
</dbReference>
<organism evidence="3 4">
    <name type="scientific">Nonomuraea aridisoli</name>
    <dbReference type="NCBI Taxonomy" id="2070368"/>
    <lineage>
        <taxon>Bacteria</taxon>
        <taxon>Bacillati</taxon>
        <taxon>Actinomycetota</taxon>
        <taxon>Actinomycetes</taxon>
        <taxon>Streptosporangiales</taxon>
        <taxon>Streptosporangiaceae</taxon>
        <taxon>Nonomuraea</taxon>
    </lineage>
</organism>
<feature type="domain" description="Methyltransferase type 12" evidence="2">
    <location>
        <begin position="55"/>
        <end position="149"/>
    </location>
</feature>
<dbReference type="Gene3D" id="3.40.50.150">
    <property type="entry name" value="Vaccinia Virus protein VP39"/>
    <property type="match status" value="1"/>
</dbReference>
<keyword evidence="3" id="KW-0808">Transferase</keyword>
<proteinExistence type="predicted"/>
<keyword evidence="4" id="KW-1185">Reference proteome</keyword>
<evidence type="ECO:0000313" key="3">
    <source>
        <dbReference type="EMBL" id="PZG14636.1"/>
    </source>
</evidence>
<reference evidence="3 4" key="1">
    <citation type="submission" date="2018-01" db="EMBL/GenBank/DDBJ databases">
        <title>Draft genome sequence of Nonomuraea sp. KC333.</title>
        <authorList>
            <person name="Sahin N."/>
            <person name="Saygin H."/>
            <person name="Ay H."/>
        </authorList>
    </citation>
    <scope>NUCLEOTIDE SEQUENCE [LARGE SCALE GENOMIC DNA]</scope>
    <source>
        <strain evidence="3 4">KC333</strain>
    </source>
</reference>
<dbReference type="Pfam" id="PF08242">
    <property type="entry name" value="Methyltransf_12"/>
    <property type="match status" value="1"/>
</dbReference>
<protein>
    <submittedName>
        <fullName evidence="3">SAM-dependent methyltransferase</fullName>
    </submittedName>
</protein>
<dbReference type="RefSeq" id="WP_111181680.1">
    <property type="nucleotide sequence ID" value="NZ_POUD01000123.1"/>
</dbReference>
<dbReference type="GO" id="GO:0032259">
    <property type="term" value="P:methylation"/>
    <property type="evidence" value="ECO:0007669"/>
    <property type="project" value="UniProtKB-KW"/>
</dbReference>
<sequence>MDDYLELNRANWDARVPVHVGSAFYDVEGFKAGRCPLRGFELDEVGDVSGRRLIHLQCHIGLDTLAWARLGAEVTGLDFSEAAVERARALAAECGIPARFVTADVYDAVEALGETYDIVYTGVGALVWLPDVTRWARAVAALLRPGGFLYLAEFHPFADVLDEETGTTVTHDYFERGPHVWDEPYTYTDGAALAHTRTMQFRHGLGEIVTALAAAGLRLEFLHEHDHTLFRRYGTLVAGDGGYRLPYGAPRLPLMFSLRASAGSASPPAGDPPGASSAPTE</sequence>
<gene>
    <name evidence="3" type="ORF">C1J01_26425</name>
</gene>
<dbReference type="PANTHER" id="PTHR43861">
    <property type="entry name" value="TRANS-ACONITATE 2-METHYLTRANSFERASE-RELATED"/>
    <property type="match status" value="1"/>
</dbReference>
<dbReference type="PANTHER" id="PTHR43861:SF1">
    <property type="entry name" value="TRANS-ACONITATE 2-METHYLTRANSFERASE"/>
    <property type="match status" value="1"/>
</dbReference>
<name>A0A2W2DRL7_9ACTN</name>
<evidence type="ECO:0000259" key="2">
    <source>
        <dbReference type="Pfam" id="PF08242"/>
    </source>
</evidence>
<accession>A0A2W2DRL7</accession>
<dbReference type="OrthoDB" id="8385759at2"/>
<comment type="caution">
    <text evidence="3">The sequence shown here is derived from an EMBL/GenBank/DDBJ whole genome shotgun (WGS) entry which is preliminary data.</text>
</comment>